<dbReference type="PROSITE" id="PS50831">
    <property type="entry name" value="SOHO"/>
    <property type="match status" value="1"/>
</dbReference>
<dbReference type="InterPro" id="IPR001452">
    <property type="entry name" value="SH3_domain"/>
</dbReference>
<dbReference type="Gene3D" id="2.30.30.40">
    <property type="entry name" value="SH3 Domains"/>
    <property type="match status" value="3"/>
</dbReference>
<keyword evidence="5" id="KW-1003">Cell membrane</keyword>
<evidence type="ECO:0000256" key="8">
    <source>
        <dbReference type="ARBA" id="ARBA00022737"/>
    </source>
</evidence>
<dbReference type="PROSITE" id="PS50002">
    <property type="entry name" value="SH3"/>
    <property type="match status" value="3"/>
</dbReference>
<evidence type="ECO:0000256" key="12">
    <source>
        <dbReference type="SAM" id="MobiDB-lite"/>
    </source>
</evidence>
<evidence type="ECO:0000256" key="7">
    <source>
        <dbReference type="ARBA" id="ARBA00022553"/>
    </source>
</evidence>
<dbReference type="InterPro" id="IPR036028">
    <property type="entry name" value="SH3-like_dom_sf"/>
</dbReference>
<organism evidence="15 16">
    <name type="scientific">Columba livia</name>
    <name type="common">Rock dove</name>
    <dbReference type="NCBI Taxonomy" id="8932"/>
    <lineage>
        <taxon>Eukaryota</taxon>
        <taxon>Metazoa</taxon>
        <taxon>Chordata</taxon>
        <taxon>Craniata</taxon>
        <taxon>Vertebrata</taxon>
        <taxon>Euteleostomi</taxon>
        <taxon>Archelosauria</taxon>
        <taxon>Archosauria</taxon>
        <taxon>Dinosauria</taxon>
        <taxon>Saurischia</taxon>
        <taxon>Theropoda</taxon>
        <taxon>Coelurosauria</taxon>
        <taxon>Aves</taxon>
        <taxon>Neognathae</taxon>
        <taxon>Neoaves</taxon>
        <taxon>Columbimorphae</taxon>
        <taxon>Columbiformes</taxon>
        <taxon>Columbidae</taxon>
        <taxon>Columba</taxon>
    </lineage>
</organism>
<dbReference type="PANTHER" id="PTHR14167">
    <property type="entry name" value="SH3 DOMAIN-CONTAINING"/>
    <property type="match status" value="1"/>
</dbReference>
<dbReference type="FunFam" id="2.30.30.40:FF:000004">
    <property type="entry name" value="Sorbin and SH3 domain-containing protein 1 isoform 2"/>
    <property type="match status" value="1"/>
</dbReference>
<name>A0A2I0MFE4_COLLI</name>
<dbReference type="GO" id="GO:0005737">
    <property type="term" value="C:cytoplasm"/>
    <property type="evidence" value="ECO:0007669"/>
    <property type="project" value="UniProtKB-SubCell"/>
</dbReference>
<keyword evidence="16" id="KW-1185">Reference proteome</keyword>
<accession>A0A2I0MFE4</accession>
<dbReference type="InterPro" id="IPR050384">
    <property type="entry name" value="Endophilin_SH3RF"/>
</dbReference>
<dbReference type="FunFam" id="2.30.30.40:FF:000001">
    <property type="entry name" value="Sorbin and SH3 domain-containing protein 1 isoform 2"/>
    <property type="match status" value="1"/>
</dbReference>
<evidence type="ECO:0000256" key="3">
    <source>
        <dbReference type="ARBA" id="ARBA00004496"/>
    </source>
</evidence>
<evidence type="ECO:0000259" key="14">
    <source>
        <dbReference type="PROSITE" id="PS50831"/>
    </source>
</evidence>
<dbReference type="Proteomes" id="UP000053872">
    <property type="component" value="Unassembled WGS sequence"/>
</dbReference>
<dbReference type="InterPro" id="IPR035610">
    <property type="entry name" value="SORBS1_SH3_1"/>
</dbReference>
<feature type="compositionally biased region" description="Polar residues" evidence="12">
    <location>
        <begin position="981"/>
        <end position="992"/>
    </location>
</feature>
<comment type="caution">
    <text evidence="15">The sequence shown here is derived from an EMBL/GenBank/DDBJ whole genome shotgun (WGS) entry which is preliminary data.</text>
</comment>
<evidence type="ECO:0000313" key="16">
    <source>
        <dbReference type="Proteomes" id="UP000053872"/>
    </source>
</evidence>
<feature type="compositionally biased region" description="Basic and acidic residues" evidence="12">
    <location>
        <begin position="1215"/>
        <end position="1238"/>
    </location>
</feature>
<sequence length="1417" mass="156347">MDCVYLNAPKPYTQRVSPNASARCYFSSPTPYGAIPSGKQGLPAGHSPSTGPKDEVHAGQPLLESRSLSDASSLQRNPDRADPSSKAGMNSSHETKADKKVTKLYVACLSNSTCSAASENSTGTTHDPAASTSLGAEITQAPATDIVSSVTDTGKSLAAAAPPPIPPRPYFYIVLSKDAVSYDAGQPSWTQSSPPQAVRDRVLEAPSTAATEDRMRKEPYLTQRRQPPYKAMGRSMDATATTTAQPGVIVVPLLQVNPDRQQEGSSSTPPPPLVPFGQGSVFPETVSSGSPLTFPTLDDFIPPHLQRGFHHNQAPSASDTLPSVYPKLPFFSSPPSLVPPVTGALHRGSKPEITGVISHTDSSPVLNEVPQPGTGTDYPTSFTSINKSSSAYPSTTIVNPTIVLLQHNREQQKRLSSLADSVPDRLVSDKVDSAFIRDKPVLEALPSGKRAMEEKRSVVKSPQRMADTSVDDIGIPLRNTDRSKDWYKTMFKQIHKINRDTPEENPYCPTYIFPELPEIQQKTEEDNPYSPTYQFPASTPSPISEDEDSDSYSPRYSYSEDSRTQLSVPRSKSEMDNIDSDKVVKRSATLPLPNRISSRKSSPERTDWEPPDKKVDTRKYRAEPRSIYDYQPGKSSVLNNEKMTRDISPEEIDLKNEPWYKFFSELEFGKPPPKKIWDYTPGDCSILTREDRKTDLEKDLYLYQTELEADLEKMEKLYKAPHKKPQKNTAGGTPLETSTDRSSYSTYSPSYHAVKRESETALGDPAALENERQIYKSVLEGGDIPFQGLSGLKRPSSSASTRDSDSSRHFTPVDYMETPEEIIRRRHDDKEMRPARAKFDFKAQTLKELPLQKGDIVYIYKQIDQNWYEGEHHGRVGIFPRSYIELLPPAEKAQPKKPSPLQVLEYGDAIAKFNFNGDTQVEMSFRKGERITLIRRVDENWYEGRISGTNRQGIFPVTYVEVLKRPVVKNAIDYPDPPMSLSPNRSMTASPQSPSSELLHTPTPPPLPFARRALSPEVQAVTSEWIALTVGVSPSTTPAITPPLPPLPEASLSPTDYLSPSAAASPSPSVSLHHSHLSGSSTPRSIKSPLPSYSSRPQPSARSFYQAAPQSEEKFVGSPSPSVTYSNSPRWAVGSPESVLAEQRDTAGSQAWLQKAREGSSSPERGTHADPKISVERCLKPSQLDMRVSPEKRPVGSSEDNQLCQELMAIVQGGKTEKRGMRKGDLGKFQSGEKKPADSKAFSSSAPLSSSALSSSTVTTQPPPRLTRRVNKPQPSHHSLRAGPDLTESEKSYVEAVCNEIINIAEKSVHYCSTVSQPLDSRHKVTSNDYKPSLIISQQPQAQQQGASPDRSQTPRDIVSYQALYSYTPQNDDELELRDGDIVDVMEKCDDGWFVGTSRRTRQFGTFPGNYVKLLYL</sequence>
<feature type="domain" description="SoHo" evidence="14">
    <location>
        <begin position="458"/>
        <end position="561"/>
    </location>
</feature>
<feature type="compositionally biased region" description="Polar residues" evidence="12">
    <location>
        <begin position="1091"/>
        <end position="1103"/>
    </location>
</feature>
<keyword evidence="8" id="KW-0677">Repeat</keyword>
<protein>
    <submittedName>
        <fullName evidence="15">Sorbin and SH3 domain containing 1, transcript variant X6</fullName>
    </submittedName>
</protein>
<evidence type="ECO:0000256" key="6">
    <source>
        <dbReference type="ARBA" id="ARBA00022490"/>
    </source>
</evidence>
<evidence type="ECO:0000256" key="10">
    <source>
        <dbReference type="ARBA" id="ARBA00023136"/>
    </source>
</evidence>
<feature type="compositionally biased region" description="Low complexity" evidence="12">
    <location>
        <begin position="1243"/>
        <end position="1256"/>
    </location>
</feature>
<feature type="compositionally biased region" description="Polar residues" evidence="12">
    <location>
        <begin position="66"/>
        <end position="76"/>
    </location>
</feature>
<keyword evidence="6" id="KW-0963">Cytoplasm</keyword>
<reference evidence="15 16" key="1">
    <citation type="journal article" date="2013" name="Science">
        <title>Genomic diversity and evolution of the head crest in the rock pigeon.</title>
        <authorList>
            <person name="Shapiro M.D."/>
            <person name="Kronenberg Z."/>
            <person name="Li C."/>
            <person name="Domyan E.T."/>
            <person name="Pan H."/>
            <person name="Campbell M."/>
            <person name="Tan H."/>
            <person name="Huff C.D."/>
            <person name="Hu H."/>
            <person name="Vickrey A.I."/>
            <person name="Nielsen S.C."/>
            <person name="Stringham S.A."/>
            <person name="Hu H."/>
            <person name="Willerslev E."/>
            <person name="Gilbert M.T."/>
            <person name="Yandell M."/>
            <person name="Zhang G."/>
            <person name="Wang J."/>
        </authorList>
    </citation>
    <scope>NUCLEOTIDE SEQUENCE [LARGE SCALE GENOMIC DNA]</scope>
    <source>
        <tissue evidence="15">Blood</tissue>
    </source>
</reference>
<dbReference type="InterPro" id="IPR035606">
    <property type="entry name" value="SORBS1_SH3"/>
</dbReference>
<evidence type="ECO:0000256" key="9">
    <source>
        <dbReference type="ARBA" id="ARBA00022949"/>
    </source>
</evidence>
<dbReference type="GO" id="GO:0005925">
    <property type="term" value="C:focal adhesion"/>
    <property type="evidence" value="ECO:0007669"/>
    <property type="project" value="UniProtKB-SubCell"/>
</dbReference>
<feature type="region of interest" description="Disordered" evidence="12">
    <location>
        <begin position="35"/>
        <end position="96"/>
    </location>
</feature>
<comment type="subcellular location">
    <subcellularLocation>
        <location evidence="2">Cell junction</location>
        <location evidence="2">Focal adhesion</location>
    </subcellularLocation>
    <subcellularLocation>
        <location evidence="1">Cell membrane</location>
    </subcellularLocation>
    <subcellularLocation>
        <location evidence="3">Cytoplasm</location>
    </subcellularLocation>
</comment>
<dbReference type="SMART" id="SM00326">
    <property type="entry name" value="SH3"/>
    <property type="match status" value="3"/>
</dbReference>
<evidence type="ECO:0000256" key="2">
    <source>
        <dbReference type="ARBA" id="ARBA00004246"/>
    </source>
</evidence>
<evidence type="ECO:0000256" key="11">
    <source>
        <dbReference type="PROSITE-ProRule" id="PRU00192"/>
    </source>
</evidence>
<evidence type="ECO:0000256" key="1">
    <source>
        <dbReference type="ARBA" id="ARBA00004236"/>
    </source>
</evidence>
<feature type="domain" description="SH3" evidence="13">
    <location>
        <begin position="830"/>
        <end position="889"/>
    </location>
</feature>
<evidence type="ECO:0000256" key="5">
    <source>
        <dbReference type="ARBA" id="ARBA00022475"/>
    </source>
</evidence>
<feature type="compositionally biased region" description="Polar residues" evidence="12">
    <location>
        <begin position="1119"/>
        <end position="1129"/>
    </location>
</feature>
<keyword evidence="7" id="KW-0597">Phosphoprotein</keyword>
<feature type="region of interest" description="Disordered" evidence="12">
    <location>
        <begin position="1035"/>
        <end position="1287"/>
    </location>
</feature>
<keyword evidence="10" id="KW-0472">Membrane</keyword>
<feature type="compositionally biased region" description="Basic and acidic residues" evidence="12">
    <location>
        <begin position="571"/>
        <end position="584"/>
    </location>
</feature>
<dbReference type="GO" id="GO:0031589">
    <property type="term" value="P:cell-substrate adhesion"/>
    <property type="evidence" value="ECO:0007669"/>
    <property type="project" value="TreeGrafter"/>
</dbReference>
<feature type="domain" description="SH3" evidence="13">
    <location>
        <begin position="1356"/>
        <end position="1417"/>
    </location>
</feature>
<dbReference type="FunFam" id="2.30.30.40:FF:000003">
    <property type="entry name" value="Sorbin and SH3 domain-containing protein 1 isoform 2"/>
    <property type="match status" value="1"/>
</dbReference>
<dbReference type="EMBL" id="AKCR02000016">
    <property type="protein sequence ID" value="PKK28411.1"/>
    <property type="molecule type" value="Genomic_DNA"/>
</dbReference>
<feature type="region of interest" description="Disordered" evidence="12">
    <location>
        <begin position="718"/>
        <end position="747"/>
    </location>
</feature>
<feature type="domain" description="SH3" evidence="13">
    <location>
        <begin position="904"/>
        <end position="965"/>
    </location>
</feature>
<dbReference type="Pfam" id="PF00018">
    <property type="entry name" value="SH3_1"/>
    <property type="match status" value="1"/>
</dbReference>
<evidence type="ECO:0000256" key="4">
    <source>
        <dbReference type="ARBA" id="ARBA00022443"/>
    </source>
</evidence>
<feature type="region of interest" description="Disordered" evidence="12">
    <location>
        <begin position="786"/>
        <end position="812"/>
    </location>
</feature>
<dbReference type="GO" id="GO:0005634">
    <property type="term" value="C:nucleus"/>
    <property type="evidence" value="ECO:0007669"/>
    <property type="project" value="TreeGrafter"/>
</dbReference>
<proteinExistence type="predicted"/>
<dbReference type="InterPro" id="IPR003127">
    <property type="entry name" value="SoHo_dom"/>
</dbReference>
<dbReference type="CDD" id="cd11922">
    <property type="entry name" value="SH3_Sorbs1_2"/>
    <property type="match status" value="1"/>
</dbReference>
<dbReference type="CDD" id="cd11919">
    <property type="entry name" value="SH3_Sorbs1_1"/>
    <property type="match status" value="1"/>
</dbReference>
<gene>
    <name evidence="15" type="primary">SORBS1</name>
    <name evidence="15" type="ORF">A306_00005099</name>
</gene>
<dbReference type="Pfam" id="PF07653">
    <property type="entry name" value="SH3_2"/>
    <property type="match status" value="1"/>
</dbReference>
<evidence type="ECO:0000313" key="15">
    <source>
        <dbReference type="EMBL" id="PKK28411.1"/>
    </source>
</evidence>
<dbReference type="CDD" id="cd11916">
    <property type="entry name" value="SH3_Sorbs1_3"/>
    <property type="match status" value="1"/>
</dbReference>
<dbReference type="GO" id="GO:0005886">
    <property type="term" value="C:plasma membrane"/>
    <property type="evidence" value="ECO:0007669"/>
    <property type="project" value="UniProtKB-SubCell"/>
</dbReference>
<feature type="region of interest" description="Disordered" evidence="12">
    <location>
        <begin position="973"/>
        <end position="1010"/>
    </location>
</feature>
<feature type="compositionally biased region" description="Low complexity" evidence="12">
    <location>
        <begin position="1049"/>
        <end position="1081"/>
    </location>
</feature>
<dbReference type="PANTHER" id="PTHR14167:SF64">
    <property type="entry name" value="SORBIN AND SH3 DOMAIN-CONTAINING PROTEIN 1"/>
    <property type="match status" value="1"/>
</dbReference>
<feature type="compositionally biased region" description="Basic and acidic residues" evidence="12">
    <location>
        <begin position="1165"/>
        <end position="1179"/>
    </location>
</feature>
<dbReference type="InterPro" id="IPR035611">
    <property type="entry name" value="SORBS1_SH3_2"/>
</dbReference>
<keyword evidence="4 11" id="KW-0728">SH3 domain</keyword>
<feature type="region of interest" description="Disordered" evidence="12">
    <location>
        <begin position="523"/>
        <end position="618"/>
    </location>
</feature>
<dbReference type="Pfam" id="PF02208">
    <property type="entry name" value="Sorb"/>
    <property type="match status" value="1"/>
</dbReference>
<dbReference type="SMART" id="SM00459">
    <property type="entry name" value="Sorb"/>
    <property type="match status" value="1"/>
</dbReference>
<evidence type="ECO:0000259" key="13">
    <source>
        <dbReference type="PROSITE" id="PS50002"/>
    </source>
</evidence>
<feature type="compositionally biased region" description="Basic and acidic residues" evidence="12">
    <location>
        <begin position="601"/>
        <end position="618"/>
    </location>
</feature>
<keyword evidence="9" id="KW-0965">Cell junction</keyword>
<dbReference type="Pfam" id="PF14604">
    <property type="entry name" value="SH3_9"/>
    <property type="match status" value="1"/>
</dbReference>
<dbReference type="SUPFAM" id="SSF50044">
    <property type="entry name" value="SH3-domain"/>
    <property type="match status" value="3"/>
</dbReference>